<reference evidence="4" key="1">
    <citation type="journal article" date="2012" name="Science">
        <title>The Paleozoic origin of enzymatic lignin decomposition reconstructed from 31 fungal genomes.</title>
        <authorList>
            <person name="Floudas D."/>
            <person name="Binder M."/>
            <person name="Riley R."/>
            <person name="Barry K."/>
            <person name="Blanchette R.A."/>
            <person name="Henrissat B."/>
            <person name="Martinez A.T."/>
            <person name="Otillar R."/>
            <person name="Spatafora J.W."/>
            <person name="Yadav J.S."/>
            <person name="Aerts A."/>
            <person name="Benoit I."/>
            <person name="Boyd A."/>
            <person name="Carlson A."/>
            <person name="Copeland A."/>
            <person name="Coutinho P.M."/>
            <person name="de Vries R.P."/>
            <person name="Ferreira P."/>
            <person name="Findley K."/>
            <person name="Foster B."/>
            <person name="Gaskell J."/>
            <person name="Glotzer D."/>
            <person name="Gorecki P."/>
            <person name="Heitman J."/>
            <person name="Hesse C."/>
            <person name="Hori C."/>
            <person name="Igarashi K."/>
            <person name="Jurgens J.A."/>
            <person name="Kallen N."/>
            <person name="Kersten P."/>
            <person name="Kohler A."/>
            <person name="Kuees U."/>
            <person name="Kumar T.K.A."/>
            <person name="Kuo A."/>
            <person name="LaButti K."/>
            <person name="Larrondo L.F."/>
            <person name="Lindquist E."/>
            <person name="Ling A."/>
            <person name="Lombard V."/>
            <person name="Lucas S."/>
            <person name="Lundell T."/>
            <person name="Martin R."/>
            <person name="McLaughlin D.J."/>
            <person name="Morgenstern I."/>
            <person name="Morin E."/>
            <person name="Murat C."/>
            <person name="Nagy L.G."/>
            <person name="Nolan M."/>
            <person name="Ohm R.A."/>
            <person name="Patyshakuliyeva A."/>
            <person name="Rokas A."/>
            <person name="Ruiz-Duenas F.J."/>
            <person name="Sabat G."/>
            <person name="Salamov A."/>
            <person name="Samejima M."/>
            <person name="Schmutz J."/>
            <person name="Slot J.C."/>
            <person name="St John F."/>
            <person name="Stenlid J."/>
            <person name="Sun H."/>
            <person name="Sun S."/>
            <person name="Syed K."/>
            <person name="Tsang A."/>
            <person name="Wiebenga A."/>
            <person name="Young D."/>
            <person name="Pisabarro A."/>
            <person name="Eastwood D.C."/>
            <person name="Martin F."/>
            <person name="Cullen D."/>
            <person name="Grigoriev I.V."/>
            <person name="Hibbett D.S."/>
        </authorList>
    </citation>
    <scope>NUCLEOTIDE SEQUENCE [LARGE SCALE GENOMIC DNA]</scope>
    <source>
        <strain evidence="4">RWD-64-598 SS2</strain>
    </source>
</reference>
<dbReference type="GO" id="GO:0043138">
    <property type="term" value="F:3'-5' DNA helicase activity"/>
    <property type="evidence" value="ECO:0007669"/>
    <property type="project" value="TreeGrafter"/>
</dbReference>
<dbReference type="SUPFAM" id="SSF52540">
    <property type="entry name" value="P-loop containing nucleoside triphosphate hydrolases"/>
    <property type="match status" value="1"/>
</dbReference>
<sequence length="342" mass="38401">MAFSSVEGEELIRRVLKEAFKINVRDHQAEAIGVLLDGRDVLSVTSTGSGKTETLIQLMHVISHLARNPSLSPARAFPTEPVILVVCPTKSLEENMGARILGAGIDALVINRDTLEREYKKGRNLYKEAVRIGSRVILVAPEQLASKGFESILANSDLCSRLRVMAIDEAHLMNSWGKTFRKAYREVGWVRARFTNRIPVFAATATLQPGAATERVLELLGFEEGAYQIIRHSNERRDIRIIMRELTHGLDGDSHPSLYWLLNRTKPALVFCKTIARGYRLARALVEEAVKQQKTIEIRLYNSLHSLEYNSQTLAFVHSVCHSARTGCMKARLLKRCGSHCR</sequence>
<dbReference type="PANTHER" id="PTHR13710:SF154">
    <property type="entry name" value="RECQ HELICASE, PUTATIVE (AFU_ORTHOLOGUE AFUA_6G14720)-RELATED"/>
    <property type="match status" value="1"/>
</dbReference>
<feature type="domain" description="Helicase ATP-binding" evidence="2">
    <location>
        <begin position="32"/>
        <end position="225"/>
    </location>
</feature>
<dbReference type="KEGG" id="cput:CONPUDRAFT_67436"/>
<dbReference type="GO" id="GO:0003676">
    <property type="term" value="F:nucleic acid binding"/>
    <property type="evidence" value="ECO:0007669"/>
    <property type="project" value="InterPro"/>
</dbReference>
<keyword evidence="3" id="KW-0378">Hydrolase</keyword>
<dbReference type="Gene3D" id="3.40.50.300">
    <property type="entry name" value="P-loop containing nucleotide triphosphate hydrolases"/>
    <property type="match status" value="1"/>
</dbReference>
<dbReference type="SMART" id="SM00487">
    <property type="entry name" value="DEXDc"/>
    <property type="match status" value="1"/>
</dbReference>
<evidence type="ECO:0000313" key="4">
    <source>
        <dbReference type="Proteomes" id="UP000053558"/>
    </source>
</evidence>
<gene>
    <name evidence="3" type="ORF">CONPUDRAFT_67436</name>
</gene>
<dbReference type="AlphaFoldDB" id="R7SE34"/>
<dbReference type="PANTHER" id="PTHR13710">
    <property type="entry name" value="DNA HELICASE RECQ FAMILY MEMBER"/>
    <property type="match status" value="1"/>
</dbReference>
<proteinExistence type="inferred from homology"/>
<dbReference type="GO" id="GO:0005737">
    <property type="term" value="C:cytoplasm"/>
    <property type="evidence" value="ECO:0007669"/>
    <property type="project" value="TreeGrafter"/>
</dbReference>
<evidence type="ECO:0000313" key="3">
    <source>
        <dbReference type="EMBL" id="EIW74433.1"/>
    </source>
</evidence>
<dbReference type="PROSITE" id="PS51192">
    <property type="entry name" value="HELICASE_ATP_BIND_1"/>
    <property type="match status" value="1"/>
</dbReference>
<dbReference type="InterPro" id="IPR011545">
    <property type="entry name" value="DEAD/DEAH_box_helicase_dom"/>
</dbReference>
<dbReference type="GO" id="GO:0016787">
    <property type="term" value="F:hydrolase activity"/>
    <property type="evidence" value="ECO:0007669"/>
    <property type="project" value="UniProtKB-KW"/>
</dbReference>
<name>R7SE34_CONPW</name>
<dbReference type="GO" id="GO:0005524">
    <property type="term" value="F:ATP binding"/>
    <property type="evidence" value="ECO:0007669"/>
    <property type="project" value="InterPro"/>
</dbReference>
<dbReference type="OrthoDB" id="2691459at2759"/>
<dbReference type="InterPro" id="IPR014001">
    <property type="entry name" value="Helicase_ATP-bd"/>
</dbReference>
<dbReference type="GO" id="GO:0009378">
    <property type="term" value="F:four-way junction helicase activity"/>
    <property type="evidence" value="ECO:0007669"/>
    <property type="project" value="TreeGrafter"/>
</dbReference>
<dbReference type="Pfam" id="PF00270">
    <property type="entry name" value="DEAD"/>
    <property type="match status" value="1"/>
</dbReference>
<dbReference type="EMBL" id="JH711592">
    <property type="protein sequence ID" value="EIW74433.1"/>
    <property type="molecule type" value="Genomic_DNA"/>
</dbReference>
<dbReference type="GeneID" id="19208567"/>
<dbReference type="eggNOG" id="KOG0351">
    <property type="taxonomic scope" value="Eukaryota"/>
</dbReference>
<evidence type="ECO:0000256" key="1">
    <source>
        <dbReference type="ARBA" id="ARBA00005446"/>
    </source>
</evidence>
<evidence type="ECO:0000259" key="2">
    <source>
        <dbReference type="PROSITE" id="PS51192"/>
    </source>
</evidence>
<organism evidence="3 4">
    <name type="scientific">Coniophora puteana (strain RWD-64-598)</name>
    <name type="common">Brown rot fungus</name>
    <dbReference type="NCBI Taxonomy" id="741705"/>
    <lineage>
        <taxon>Eukaryota</taxon>
        <taxon>Fungi</taxon>
        <taxon>Dikarya</taxon>
        <taxon>Basidiomycota</taxon>
        <taxon>Agaricomycotina</taxon>
        <taxon>Agaricomycetes</taxon>
        <taxon>Agaricomycetidae</taxon>
        <taxon>Boletales</taxon>
        <taxon>Coniophorineae</taxon>
        <taxon>Coniophoraceae</taxon>
        <taxon>Coniophora</taxon>
    </lineage>
</organism>
<dbReference type="GO" id="GO:0000724">
    <property type="term" value="P:double-strand break repair via homologous recombination"/>
    <property type="evidence" value="ECO:0007669"/>
    <property type="project" value="TreeGrafter"/>
</dbReference>
<protein>
    <submittedName>
        <fullName evidence="3">p-loop containing nucleoside triphosphate hydrolase protein</fullName>
    </submittedName>
</protein>
<comment type="similarity">
    <text evidence="1">Belongs to the helicase family. RecQ subfamily.</text>
</comment>
<accession>R7SE34</accession>
<dbReference type="GO" id="GO:0005694">
    <property type="term" value="C:chromosome"/>
    <property type="evidence" value="ECO:0007669"/>
    <property type="project" value="TreeGrafter"/>
</dbReference>
<dbReference type="Proteomes" id="UP000053558">
    <property type="component" value="Unassembled WGS sequence"/>
</dbReference>
<dbReference type="RefSeq" id="XP_007775330.1">
    <property type="nucleotide sequence ID" value="XM_007777140.1"/>
</dbReference>
<dbReference type="OMA" id="CAINDEY"/>
<dbReference type="InterPro" id="IPR027417">
    <property type="entry name" value="P-loop_NTPase"/>
</dbReference>
<keyword evidence="4" id="KW-1185">Reference proteome</keyword>